<keyword evidence="3" id="KW-0012">Acyltransferase</keyword>
<proteinExistence type="predicted"/>
<comment type="caution">
    <text evidence="5">The sequence shown here is derived from an EMBL/GenBank/DDBJ whole genome shotgun (WGS) entry which is preliminary data.</text>
</comment>
<dbReference type="GO" id="GO:0008914">
    <property type="term" value="F:leucyl-tRNA--protein transferase activity"/>
    <property type="evidence" value="ECO:0007669"/>
    <property type="project" value="InterPro"/>
</dbReference>
<feature type="region of interest" description="Disordered" evidence="4">
    <location>
        <begin position="312"/>
        <end position="335"/>
    </location>
</feature>
<keyword evidence="2 5" id="KW-0808">Transferase</keyword>
<protein>
    <submittedName>
        <fullName evidence="5">Leucyl/phenylalanyl-tRNA--protein transferase</fullName>
    </submittedName>
</protein>
<feature type="compositionally biased region" description="Basic and acidic residues" evidence="4">
    <location>
        <begin position="321"/>
        <end position="335"/>
    </location>
</feature>
<dbReference type="InterPro" id="IPR016181">
    <property type="entry name" value="Acyl_CoA_acyltransferase"/>
</dbReference>
<keyword evidence="6" id="KW-1185">Reference proteome</keyword>
<evidence type="ECO:0000313" key="5">
    <source>
        <dbReference type="EMBL" id="CAI8030986.1"/>
    </source>
</evidence>
<dbReference type="AlphaFoldDB" id="A0AA35WW40"/>
<dbReference type="GO" id="GO:0005737">
    <property type="term" value="C:cytoplasm"/>
    <property type="evidence" value="ECO:0007669"/>
    <property type="project" value="TreeGrafter"/>
</dbReference>
<dbReference type="Pfam" id="PF03588">
    <property type="entry name" value="Leu_Phe_trans"/>
    <property type="match status" value="1"/>
</dbReference>
<feature type="region of interest" description="Disordered" evidence="4">
    <location>
        <begin position="139"/>
        <end position="177"/>
    </location>
</feature>
<feature type="compositionally biased region" description="Basic and acidic residues" evidence="4">
    <location>
        <begin position="277"/>
        <end position="292"/>
    </location>
</feature>
<feature type="region of interest" description="Disordered" evidence="4">
    <location>
        <begin position="460"/>
        <end position="481"/>
    </location>
</feature>
<organism evidence="5 6">
    <name type="scientific">Geodia barretti</name>
    <name type="common">Barrett's horny sponge</name>
    <dbReference type="NCBI Taxonomy" id="519541"/>
    <lineage>
        <taxon>Eukaryota</taxon>
        <taxon>Metazoa</taxon>
        <taxon>Porifera</taxon>
        <taxon>Demospongiae</taxon>
        <taxon>Heteroscleromorpha</taxon>
        <taxon>Tetractinellida</taxon>
        <taxon>Astrophorina</taxon>
        <taxon>Geodiidae</taxon>
        <taxon>Geodia</taxon>
    </lineage>
</organism>
<evidence type="ECO:0000256" key="3">
    <source>
        <dbReference type="ARBA" id="ARBA00023315"/>
    </source>
</evidence>
<keyword evidence="1" id="KW-0963">Cytoplasm</keyword>
<evidence type="ECO:0000256" key="4">
    <source>
        <dbReference type="SAM" id="MobiDB-lite"/>
    </source>
</evidence>
<dbReference type="InterPro" id="IPR042203">
    <property type="entry name" value="Leu/Phe-tRNA_Trfase_C"/>
</dbReference>
<dbReference type="InterPro" id="IPR004616">
    <property type="entry name" value="Leu/Phe-tRNA_Trfase"/>
</dbReference>
<evidence type="ECO:0000256" key="1">
    <source>
        <dbReference type="ARBA" id="ARBA00022490"/>
    </source>
</evidence>
<feature type="region of interest" description="Disordered" evidence="4">
    <location>
        <begin position="275"/>
        <end position="297"/>
    </location>
</feature>
<name>A0AA35WW40_GEOBA</name>
<dbReference type="Gene3D" id="3.40.630.70">
    <property type="entry name" value="Leucyl/phenylalanyl-tRNA-protein transferase, C-terminal domain"/>
    <property type="match status" value="1"/>
</dbReference>
<dbReference type="Proteomes" id="UP001174909">
    <property type="component" value="Unassembled WGS sequence"/>
</dbReference>
<sequence length="524" mass="58290">MTTVELTPALILRAYGCGLFPMAEGKAERDVFWVDPETRGVIPLDGFHVPRRLARTVRAGRFRITVDRDFPRVVRGCARRTGAPARILDQRAHLRGLLRAAPAGARPQRGGLARRYVGRRPLWRGTGCRVLRREHVQRRAGCQQGRTRASGRTPEGGRLHPAGYPVRHPAPQPLRRGRDAARPLPFAARRCAPAPRDLLSVRLLRCSVFRCRRRLGTGEHPDVVDWVLERRETRRGREHPTRIEAHRALIVLYLVDLKEGHVLRRLFGRRRVTGAHNDAERSETDRPVERRFQPGGPCHHLVQRLEHREPALGRGGSRAIDQGRPERCTRDQEKKTDPHLLRAECELADQLLEQERGLGVRDAAAVGDQSLLGARLEVDELAAEQAVADHCRRGIQRKLDRLVDAHAEHGAVGLGLECALDHAADLDTADAHIGPVGDAVNTVERGAHLVAAHRGNAAPGIGEDDEADGHRQHHCTQQGLDKAPRHGDFLPCFYAEDCCLAPPWQGRLESQFDTVHTVSGTNSG</sequence>
<accession>A0AA35WW40</accession>
<dbReference type="PANTHER" id="PTHR30098:SF2">
    <property type="entry name" value="LEUCYL_PHENYLALANYL-TRNA--PROTEIN TRANSFERASE"/>
    <property type="match status" value="1"/>
</dbReference>
<reference evidence="5" key="1">
    <citation type="submission" date="2023-03" db="EMBL/GenBank/DDBJ databases">
        <authorList>
            <person name="Steffen K."/>
            <person name="Cardenas P."/>
        </authorList>
    </citation>
    <scope>NUCLEOTIDE SEQUENCE</scope>
</reference>
<dbReference type="SUPFAM" id="SSF55729">
    <property type="entry name" value="Acyl-CoA N-acyltransferases (Nat)"/>
    <property type="match status" value="1"/>
</dbReference>
<evidence type="ECO:0000313" key="6">
    <source>
        <dbReference type="Proteomes" id="UP001174909"/>
    </source>
</evidence>
<evidence type="ECO:0000256" key="2">
    <source>
        <dbReference type="ARBA" id="ARBA00022679"/>
    </source>
</evidence>
<dbReference type="GO" id="GO:0030163">
    <property type="term" value="P:protein catabolic process"/>
    <property type="evidence" value="ECO:0007669"/>
    <property type="project" value="InterPro"/>
</dbReference>
<gene>
    <name evidence="5" type="ORF">GBAR_LOCUS17579</name>
</gene>
<dbReference type="EMBL" id="CASHTH010002512">
    <property type="protein sequence ID" value="CAI8030986.1"/>
    <property type="molecule type" value="Genomic_DNA"/>
</dbReference>
<dbReference type="PANTHER" id="PTHR30098">
    <property type="entry name" value="LEUCYL/PHENYLALANYL-TRNA--PROTEIN TRANSFERASE"/>
    <property type="match status" value="1"/>
</dbReference>